<feature type="disulfide bond" evidence="16">
    <location>
        <begin position="23"/>
        <end position="33"/>
    </location>
</feature>
<evidence type="ECO:0000313" key="18">
    <source>
        <dbReference type="Proteomes" id="UP001221757"/>
    </source>
</evidence>
<evidence type="ECO:0000256" key="8">
    <source>
        <dbReference type="ARBA" id="ARBA00022660"/>
    </source>
</evidence>
<keyword evidence="8" id="KW-0679">Respiratory chain</keyword>
<sequence length="247" mass="27448">MNGWITPCRPSRCSAYWQEFTKCFSEAEHSKACTAQRDDYLECVHRTKEVPRNAQIQAEYVRQQTQALKDHKKDLDAQADGVPTRVGLIPTPPEESSLCCRNSNRRFRVSGCAHEDDDALRAGAARPRVDAAFCSETGHAQIHCYCCFLPPFTSSGPPVVRTHTGLHSIPLAHFEPRHNFPLGCALLDTVYLVLVYAYTSPLRAASHAARSRAQPSYCPPAPRLFCILIFIDSSFSFANPISGPDPI</sequence>
<comment type="subunit">
    <text evidence="5">Mammalian complex I is composed of 45 different subunits. This is a component of the iron-sulfur (IP) fragment of the enzyme.</text>
</comment>
<evidence type="ECO:0000256" key="2">
    <source>
        <dbReference type="ARBA" id="ARBA00004569"/>
    </source>
</evidence>
<keyword evidence="18" id="KW-1185">Reference proteome</keyword>
<evidence type="ECO:0000256" key="6">
    <source>
        <dbReference type="ARBA" id="ARBA00013482"/>
    </source>
</evidence>
<reference evidence="17" key="1">
    <citation type="submission" date="2023-03" db="EMBL/GenBank/DDBJ databases">
        <title>Massive genome expansion in bonnet fungi (Mycena s.s.) driven by repeated elements and novel gene families across ecological guilds.</title>
        <authorList>
            <consortium name="Lawrence Berkeley National Laboratory"/>
            <person name="Harder C.B."/>
            <person name="Miyauchi S."/>
            <person name="Viragh M."/>
            <person name="Kuo A."/>
            <person name="Thoen E."/>
            <person name="Andreopoulos B."/>
            <person name="Lu D."/>
            <person name="Skrede I."/>
            <person name="Drula E."/>
            <person name="Henrissat B."/>
            <person name="Morin E."/>
            <person name="Kohler A."/>
            <person name="Barry K."/>
            <person name="LaButti K."/>
            <person name="Morin E."/>
            <person name="Salamov A."/>
            <person name="Lipzen A."/>
            <person name="Mereny Z."/>
            <person name="Hegedus B."/>
            <person name="Baldrian P."/>
            <person name="Stursova M."/>
            <person name="Weitz H."/>
            <person name="Taylor A."/>
            <person name="Grigoriev I.V."/>
            <person name="Nagy L.G."/>
            <person name="Martin F."/>
            <person name="Kauserud H."/>
        </authorList>
    </citation>
    <scope>NUCLEOTIDE SEQUENCE</scope>
    <source>
        <strain evidence="17">CBHHK067</strain>
    </source>
</reference>
<proteinExistence type="inferred from homology"/>
<dbReference type="GO" id="GO:0005758">
    <property type="term" value="C:mitochondrial intermembrane space"/>
    <property type="evidence" value="ECO:0007669"/>
    <property type="project" value="UniProtKB-SubCell"/>
</dbReference>
<dbReference type="PANTHER" id="PTHR15224">
    <property type="entry name" value="NADH DEHYDROGENASE [UBIQUINONE] IRON-SULFUR PROTEIN 5"/>
    <property type="match status" value="1"/>
</dbReference>
<dbReference type="PANTHER" id="PTHR15224:SF1">
    <property type="entry name" value="NADH DEHYDROGENASE [UBIQUINONE] IRON-SULFUR PROTEIN 5"/>
    <property type="match status" value="1"/>
</dbReference>
<dbReference type="CDD" id="cd24141">
    <property type="entry name" value="NDUFS5-like"/>
    <property type="match status" value="1"/>
</dbReference>
<keyword evidence="12" id="KW-0472">Membrane</keyword>
<comment type="subcellular location">
    <subcellularLocation>
        <location evidence="3">Mitochondrion inner membrane</location>
        <topology evidence="3">Peripheral membrane protein</topology>
    </subcellularLocation>
    <subcellularLocation>
        <location evidence="2">Mitochondrion intermembrane space</location>
    </subcellularLocation>
</comment>
<feature type="disulfide bond" evidence="16">
    <location>
        <begin position="13"/>
        <end position="43"/>
    </location>
</feature>
<dbReference type="EMBL" id="JARKIE010000643">
    <property type="protein sequence ID" value="KAJ7622868.1"/>
    <property type="molecule type" value="Genomic_DNA"/>
</dbReference>
<comment type="function">
    <text evidence="1">Accessory subunit of the mitochondrial membrane respiratory chain NADH dehydrogenase (Complex I), that is believed not to be involved in catalysis. Complex I functions in the transfer of electrons from NADH to the respiratory chain. The immediate electron acceptor for the enzyme is believed to be ubiquinone.</text>
</comment>
<evidence type="ECO:0000256" key="14">
    <source>
        <dbReference type="ARBA" id="ARBA00031222"/>
    </source>
</evidence>
<evidence type="ECO:0000256" key="15">
    <source>
        <dbReference type="ARBA" id="ARBA00032739"/>
    </source>
</evidence>
<evidence type="ECO:0000256" key="16">
    <source>
        <dbReference type="PIRSR" id="PIRSR619342-50"/>
    </source>
</evidence>
<evidence type="ECO:0000256" key="4">
    <source>
        <dbReference type="ARBA" id="ARBA00007372"/>
    </source>
</evidence>
<keyword evidence="13 16" id="KW-1015">Disulfide bond</keyword>
<dbReference type="InterPro" id="IPR019342">
    <property type="entry name" value="NADH_UbQ_OxRdtase_FeS-su5"/>
</dbReference>
<evidence type="ECO:0000256" key="13">
    <source>
        <dbReference type="ARBA" id="ARBA00023157"/>
    </source>
</evidence>
<evidence type="ECO:0000256" key="11">
    <source>
        <dbReference type="ARBA" id="ARBA00023128"/>
    </source>
</evidence>
<evidence type="ECO:0000256" key="3">
    <source>
        <dbReference type="ARBA" id="ARBA00004637"/>
    </source>
</evidence>
<dbReference type="GO" id="GO:0032981">
    <property type="term" value="P:mitochondrial respiratory chain complex I assembly"/>
    <property type="evidence" value="ECO:0007669"/>
    <property type="project" value="TreeGrafter"/>
</dbReference>
<evidence type="ECO:0000313" key="17">
    <source>
        <dbReference type="EMBL" id="KAJ7622868.1"/>
    </source>
</evidence>
<keyword evidence="9" id="KW-0999">Mitochondrion inner membrane</keyword>
<dbReference type="Proteomes" id="UP001221757">
    <property type="component" value="Unassembled WGS sequence"/>
</dbReference>
<name>A0AAD7BJ92_MYCRO</name>
<organism evidence="17 18">
    <name type="scientific">Mycena rosella</name>
    <name type="common">Pink bonnet</name>
    <name type="synonym">Agaricus rosellus</name>
    <dbReference type="NCBI Taxonomy" id="1033263"/>
    <lineage>
        <taxon>Eukaryota</taxon>
        <taxon>Fungi</taxon>
        <taxon>Dikarya</taxon>
        <taxon>Basidiomycota</taxon>
        <taxon>Agaricomycotina</taxon>
        <taxon>Agaricomycetes</taxon>
        <taxon>Agaricomycetidae</taxon>
        <taxon>Agaricales</taxon>
        <taxon>Marasmiineae</taxon>
        <taxon>Mycenaceae</taxon>
        <taxon>Mycena</taxon>
    </lineage>
</organism>
<gene>
    <name evidence="17" type="ORF">B0H17DRAFT_964143</name>
</gene>
<comment type="similarity">
    <text evidence="4">Belongs to the complex I NDUFS5 subunit family.</text>
</comment>
<evidence type="ECO:0000256" key="10">
    <source>
        <dbReference type="ARBA" id="ARBA00022982"/>
    </source>
</evidence>
<keyword evidence="10" id="KW-0249">Electron transport</keyword>
<accession>A0AAD7BJ92</accession>
<evidence type="ECO:0000256" key="9">
    <source>
        <dbReference type="ARBA" id="ARBA00022792"/>
    </source>
</evidence>
<evidence type="ECO:0000256" key="5">
    <source>
        <dbReference type="ARBA" id="ARBA00011261"/>
    </source>
</evidence>
<keyword evidence="7" id="KW-0813">Transport</keyword>
<evidence type="ECO:0000256" key="7">
    <source>
        <dbReference type="ARBA" id="ARBA00022448"/>
    </source>
</evidence>
<keyword evidence="11" id="KW-0496">Mitochondrion</keyword>
<dbReference type="AlphaFoldDB" id="A0AAD7BJ92"/>
<comment type="caution">
    <text evidence="17">The sequence shown here is derived from an EMBL/GenBank/DDBJ whole genome shotgun (WGS) entry which is preliminary data.</text>
</comment>
<protein>
    <recommendedName>
        <fullName evidence="6">NADH dehydrogenase [ubiquinone] iron-sulfur protein 5</fullName>
    </recommendedName>
    <alternativeName>
        <fullName evidence="14">Complex I-15 kDa</fullName>
    </alternativeName>
    <alternativeName>
        <fullName evidence="15">NADH-ubiquinone oxidoreductase 15 kDa subunit</fullName>
    </alternativeName>
</protein>
<evidence type="ECO:0000256" key="1">
    <source>
        <dbReference type="ARBA" id="ARBA00003195"/>
    </source>
</evidence>
<dbReference type="GO" id="GO:0005743">
    <property type="term" value="C:mitochondrial inner membrane"/>
    <property type="evidence" value="ECO:0007669"/>
    <property type="project" value="UniProtKB-SubCell"/>
</dbReference>
<evidence type="ECO:0000256" key="12">
    <source>
        <dbReference type="ARBA" id="ARBA00023136"/>
    </source>
</evidence>